<dbReference type="CDD" id="cd16328">
    <property type="entry name" value="RseA_N"/>
    <property type="match status" value="1"/>
</dbReference>
<proteinExistence type="predicted"/>
<evidence type="ECO:0000259" key="2">
    <source>
        <dbReference type="Pfam" id="PF03872"/>
    </source>
</evidence>
<dbReference type="PANTHER" id="PTHR38104:SF1">
    <property type="entry name" value="ANTI-SIGMA-E FACTOR RSEA"/>
    <property type="match status" value="1"/>
</dbReference>
<name>A0A1S8DH52_9GAMM</name>
<dbReference type="RefSeq" id="WP_083727310.1">
    <property type="nucleotide sequence ID" value="NZ_FOUD01000001.1"/>
</dbReference>
<feature type="region of interest" description="Disordered" evidence="1">
    <location>
        <begin position="188"/>
        <end position="210"/>
    </location>
</feature>
<dbReference type="AlphaFoldDB" id="A0A1S8DH52"/>
<dbReference type="Proteomes" id="UP000242847">
    <property type="component" value="Unassembled WGS sequence"/>
</dbReference>
<dbReference type="OrthoDB" id="5734981at2"/>
<feature type="domain" description="Anti sigma-E protein RseA N-terminal" evidence="2">
    <location>
        <begin position="7"/>
        <end position="84"/>
    </location>
</feature>
<accession>A0A1S8DH52</accession>
<dbReference type="InterPro" id="IPR036147">
    <property type="entry name" value="Anti-sigma_E_RseA_N_sf"/>
</dbReference>
<protein>
    <recommendedName>
        <fullName evidence="2">Anti sigma-E protein RseA N-terminal domain-containing protein</fullName>
    </recommendedName>
</protein>
<dbReference type="Gene3D" id="1.10.10.880">
    <property type="entry name" value="Anti sigma-E protein RseA, N-terminal domain"/>
    <property type="match status" value="1"/>
</dbReference>
<dbReference type="EMBL" id="MUBC01000019">
    <property type="protein sequence ID" value="ONM43952.1"/>
    <property type="molecule type" value="Genomic_DNA"/>
</dbReference>
<evidence type="ECO:0000313" key="4">
    <source>
        <dbReference type="Proteomes" id="UP000242847"/>
    </source>
</evidence>
<dbReference type="InterPro" id="IPR052383">
    <property type="entry name" value="Anti-sigma-E_RseA-like"/>
</dbReference>
<dbReference type="SUPFAM" id="SSF89069">
    <property type="entry name" value="N-terminal, cytoplasmic domain of anti-sigmaE factor RseA"/>
    <property type="match status" value="1"/>
</dbReference>
<dbReference type="InterPro" id="IPR005572">
    <property type="entry name" value="Anti-sigma_E_RseA_N"/>
</dbReference>
<gene>
    <name evidence="3" type="ORF">BXT89_10175</name>
</gene>
<sequence>MRNEVLQESLSALMDNEADELEVRRVLQAADQDPALRSTWARYQMARSVMHKEPWQGSVDLSAGIAAALQDEPALQMEPEQAAPAAAQGSVLWRNFGRMAVAASVTLAVLVGVRMVNQGDAPTQPMTAANSPAPSMLQANPAARTGAVLAGYSQNGAAVTAAEPLAPAQAPSAWHEQRISRYLREHAEAGAQSNTPQLVPYARAASMEGR</sequence>
<reference evidence="3 4" key="1">
    <citation type="submission" date="2017-01" db="EMBL/GenBank/DDBJ databases">
        <title>Draft genome sequence of Pseudomonas pachastrellae type strain CCUG 46540T from a deep sea.</title>
        <authorList>
            <person name="Gomila M."/>
            <person name="Mulet M."/>
            <person name="Lalucat J."/>
            <person name="Garcia-Valdes E."/>
        </authorList>
    </citation>
    <scope>NUCLEOTIDE SEQUENCE [LARGE SCALE GENOMIC DNA]</scope>
    <source>
        <strain evidence="3 4">CCUG 46540</strain>
    </source>
</reference>
<organism evidence="3 4">
    <name type="scientific">Halopseudomonas pachastrellae</name>
    <dbReference type="NCBI Taxonomy" id="254161"/>
    <lineage>
        <taxon>Bacteria</taxon>
        <taxon>Pseudomonadati</taxon>
        <taxon>Pseudomonadota</taxon>
        <taxon>Gammaproteobacteria</taxon>
        <taxon>Pseudomonadales</taxon>
        <taxon>Pseudomonadaceae</taxon>
        <taxon>Halopseudomonas</taxon>
    </lineage>
</organism>
<dbReference type="GO" id="GO:0016989">
    <property type="term" value="F:sigma factor antagonist activity"/>
    <property type="evidence" value="ECO:0007669"/>
    <property type="project" value="InterPro"/>
</dbReference>
<dbReference type="PANTHER" id="PTHR38104">
    <property type="match status" value="1"/>
</dbReference>
<keyword evidence="4" id="KW-1185">Reference proteome</keyword>
<dbReference type="Pfam" id="PF03872">
    <property type="entry name" value="RseA_N"/>
    <property type="match status" value="1"/>
</dbReference>
<comment type="caution">
    <text evidence="3">The sequence shown here is derived from an EMBL/GenBank/DDBJ whole genome shotgun (WGS) entry which is preliminary data.</text>
</comment>
<dbReference type="STRING" id="254161.SAMN05216256_10128"/>
<evidence type="ECO:0000256" key="1">
    <source>
        <dbReference type="SAM" id="MobiDB-lite"/>
    </source>
</evidence>
<evidence type="ECO:0000313" key="3">
    <source>
        <dbReference type="EMBL" id="ONM43952.1"/>
    </source>
</evidence>